<name>A0ABU2EFW0_9BURK</name>
<organism evidence="1 2">
    <name type="scientific">Herbaspirillum huttiense subsp. lycopersici</name>
    <dbReference type="NCBI Taxonomy" id="3074428"/>
    <lineage>
        <taxon>Bacteria</taxon>
        <taxon>Pseudomonadati</taxon>
        <taxon>Pseudomonadota</taxon>
        <taxon>Betaproteobacteria</taxon>
        <taxon>Burkholderiales</taxon>
        <taxon>Oxalobacteraceae</taxon>
        <taxon>Herbaspirillum</taxon>
    </lineage>
</organism>
<evidence type="ECO:0000313" key="1">
    <source>
        <dbReference type="EMBL" id="MDR9846728.1"/>
    </source>
</evidence>
<gene>
    <name evidence="1" type="ORF">RI048_00720</name>
</gene>
<dbReference type="RefSeq" id="WP_310839311.1">
    <property type="nucleotide sequence ID" value="NZ_JAVLSJ010000001.1"/>
</dbReference>
<sequence>MGDPENPDWAALDRASCLAALHCSRGFGGLIDAAAFELIPSKVFCSARAKVDDAIRTKPKSTLVKLFNLSLLFQLPSTAANEAARLLDNLYTVCRPASSIKERLNVIGLIPRATVIGGYFSGMITGRGGSIGAPLSNGIGYPTAVGILGVSEACALRQILSSARSLLSVDLH</sequence>
<accession>A0ABU2EFW0</accession>
<comment type="caution">
    <text evidence="1">The sequence shown here is derived from an EMBL/GenBank/DDBJ whole genome shotgun (WGS) entry which is preliminary data.</text>
</comment>
<protein>
    <submittedName>
        <fullName evidence="1">Uncharacterized protein</fullName>
    </submittedName>
</protein>
<keyword evidence="2" id="KW-1185">Reference proteome</keyword>
<dbReference type="EMBL" id="JAVLSJ010000001">
    <property type="protein sequence ID" value="MDR9846728.1"/>
    <property type="molecule type" value="Genomic_DNA"/>
</dbReference>
<reference evidence="1" key="1">
    <citation type="submission" date="2023-09" db="EMBL/GenBank/DDBJ databases">
        <title>Description of first Herbaspirillum huttiense subsp. nephrolepsisexaltata and Herbaspirillum huttiense subsp. lycopersicon.</title>
        <authorList>
            <person name="Poudel M."/>
            <person name="Sharma A."/>
            <person name="Goss E."/>
            <person name="Tapia J.H."/>
            <person name="Harmon C.M."/>
            <person name="Jones J.B."/>
        </authorList>
    </citation>
    <scope>NUCLEOTIDE SEQUENCE</scope>
    <source>
        <strain evidence="1">SE1</strain>
    </source>
</reference>
<dbReference type="Proteomes" id="UP001246576">
    <property type="component" value="Unassembled WGS sequence"/>
</dbReference>
<evidence type="ECO:0000313" key="2">
    <source>
        <dbReference type="Proteomes" id="UP001246576"/>
    </source>
</evidence>
<proteinExistence type="predicted"/>